<gene>
    <name evidence="1" type="ORF">Vlu01_43850</name>
</gene>
<evidence type="ECO:0000313" key="2">
    <source>
        <dbReference type="Proteomes" id="UP000643165"/>
    </source>
</evidence>
<name>A0ABQ4J0P4_9ACTN</name>
<sequence>MTHPDVPTDALPCSARGCHARACWALRWNNPRLHTPERRKTWLACEAHRSSLGDFLGARGFLREVAPLPGSPTLEEWTRTTKSQPGER</sequence>
<protein>
    <recommendedName>
        <fullName evidence="3">Acetone carboxylase</fullName>
    </recommendedName>
</protein>
<dbReference type="Proteomes" id="UP000643165">
    <property type="component" value="Unassembled WGS sequence"/>
</dbReference>
<evidence type="ECO:0000313" key="1">
    <source>
        <dbReference type="EMBL" id="GIJ23761.1"/>
    </source>
</evidence>
<evidence type="ECO:0008006" key="3">
    <source>
        <dbReference type="Google" id="ProtNLM"/>
    </source>
</evidence>
<comment type="caution">
    <text evidence="1">The sequence shown here is derived from an EMBL/GenBank/DDBJ whole genome shotgun (WGS) entry which is preliminary data.</text>
</comment>
<organism evidence="1 2">
    <name type="scientific">Micromonospora lutea</name>
    <dbReference type="NCBI Taxonomy" id="419825"/>
    <lineage>
        <taxon>Bacteria</taxon>
        <taxon>Bacillati</taxon>
        <taxon>Actinomycetota</taxon>
        <taxon>Actinomycetes</taxon>
        <taxon>Micromonosporales</taxon>
        <taxon>Micromonosporaceae</taxon>
        <taxon>Micromonospora</taxon>
    </lineage>
</organism>
<accession>A0ABQ4J0P4</accession>
<dbReference type="EMBL" id="BOPB01000028">
    <property type="protein sequence ID" value="GIJ23761.1"/>
    <property type="molecule type" value="Genomic_DNA"/>
</dbReference>
<reference evidence="1 2" key="1">
    <citation type="submission" date="2021-01" db="EMBL/GenBank/DDBJ databases">
        <title>Whole genome shotgun sequence of Verrucosispora lutea NBRC 106530.</title>
        <authorList>
            <person name="Komaki H."/>
            <person name="Tamura T."/>
        </authorList>
    </citation>
    <scope>NUCLEOTIDE SEQUENCE [LARGE SCALE GENOMIC DNA]</scope>
    <source>
        <strain evidence="1 2">NBRC 106530</strain>
    </source>
</reference>
<keyword evidence="2" id="KW-1185">Reference proteome</keyword>
<dbReference type="RefSeq" id="WP_204002652.1">
    <property type="nucleotide sequence ID" value="NZ_BOPB01000028.1"/>
</dbReference>
<proteinExistence type="predicted"/>